<evidence type="ECO:0000313" key="3">
    <source>
        <dbReference type="Proteomes" id="UP000051841"/>
    </source>
</evidence>
<reference evidence="2 3" key="1">
    <citation type="journal article" date="2015" name="Genome Announc.">
        <title>Expanding the biotechnology potential of lactobacilli through comparative genomics of 213 strains and associated genera.</title>
        <authorList>
            <person name="Sun Z."/>
            <person name="Harris H.M."/>
            <person name="McCann A."/>
            <person name="Guo C."/>
            <person name="Argimon S."/>
            <person name="Zhang W."/>
            <person name="Yang X."/>
            <person name="Jeffery I.B."/>
            <person name="Cooney J.C."/>
            <person name="Kagawa T.F."/>
            <person name="Liu W."/>
            <person name="Song Y."/>
            <person name="Salvetti E."/>
            <person name="Wrobel A."/>
            <person name="Rasinkangas P."/>
            <person name="Parkhill J."/>
            <person name="Rea M.C."/>
            <person name="O'Sullivan O."/>
            <person name="Ritari J."/>
            <person name="Douillard F.P."/>
            <person name="Paul Ross R."/>
            <person name="Yang R."/>
            <person name="Briner A.E."/>
            <person name="Felis G.E."/>
            <person name="de Vos W.M."/>
            <person name="Barrangou R."/>
            <person name="Klaenhammer T.R."/>
            <person name="Caufield P.W."/>
            <person name="Cui Y."/>
            <person name="Zhang H."/>
            <person name="O'Toole P.W."/>
        </authorList>
    </citation>
    <scope>NUCLEOTIDE SEQUENCE [LARGE SCALE GENOMIC DNA]</scope>
    <source>
        <strain evidence="2 3">DSM 20405</strain>
    </source>
</reference>
<proteinExistence type="predicted"/>
<dbReference type="AlphaFoldDB" id="A0A0R2HBB0"/>
<name>A0A0R2HBB0_9FIRM</name>
<dbReference type="PATRIC" id="fig|1410657.5.peg.194"/>
<evidence type="ECO:0000313" key="2">
    <source>
        <dbReference type="EMBL" id="KRN50323.1"/>
    </source>
</evidence>
<protein>
    <recommendedName>
        <fullName evidence="4">Cell division protein FtsL</fullName>
    </recommendedName>
</protein>
<feature type="transmembrane region" description="Helical" evidence="1">
    <location>
        <begin position="12"/>
        <end position="33"/>
    </location>
</feature>
<accession>A0A0R2HBB0</accession>
<keyword evidence="3" id="KW-1185">Reference proteome</keyword>
<dbReference type="EMBL" id="JQBL01000010">
    <property type="protein sequence ID" value="KRN50323.1"/>
    <property type="molecule type" value="Genomic_DNA"/>
</dbReference>
<evidence type="ECO:0008006" key="4">
    <source>
        <dbReference type="Google" id="ProtNLM"/>
    </source>
</evidence>
<organism evidence="2 3">
    <name type="scientific">Kandleria vitulina DSM 20405</name>
    <dbReference type="NCBI Taxonomy" id="1410657"/>
    <lineage>
        <taxon>Bacteria</taxon>
        <taxon>Bacillati</taxon>
        <taxon>Bacillota</taxon>
        <taxon>Erysipelotrichia</taxon>
        <taxon>Erysipelotrichales</taxon>
        <taxon>Coprobacillaceae</taxon>
        <taxon>Kandleria</taxon>
    </lineage>
</organism>
<sequence length="99" mass="10867">MGKKKTNDPKVLIIAKRVAFFAFVVAILGNIVFNSLEMDINAKTKKRQDEISAIQSDIDGLEIQKSELASFSRLKKVATAKGYTYKQGSTAAVVVSEDK</sequence>
<dbReference type="Proteomes" id="UP000051841">
    <property type="component" value="Unassembled WGS sequence"/>
</dbReference>
<keyword evidence="1" id="KW-0812">Transmembrane</keyword>
<evidence type="ECO:0000256" key="1">
    <source>
        <dbReference type="SAM" id="Phobius"/>
    </source>
</evidence>
<comment type="caution">
    <text evidence="2">The sequence shown here is derived from an EMBL/GenBank/DDBJ whole genome shotgun (WGS) entry which is preliminary data.</text>
</comment>
<keyword evidence="1" id="KW-0472">Membrane</keyword>
<gene>
    <name evidence="2" type="ORF">IV49_GL000191</name>
</gene>
<dbReference type="RefSeq" id="WP_051550640.1">
    <property type="nucleotide sequence ID" value="NZ_JQBL01000010.1"/>
</dbReference>
<keyword evidence="1" id="KW-1133">Transmembrane helix</keyword>